<feature type="compositionally biased region" description="Low complexity" evidence="1">
    <location>
        <begin position="26"/>
        <end position="45"/>
    </location>
</feature>
<evidence type="ECO:0000313" key="2">
    <source>
        <dbReference type="EMBL" id="CAB4952807.1"/>
    </source>
</evidence>
<sequence>MARVSWASCEIDPYDMAPVENLRTISVTGSTSSRGTAGRSPSRSWKSPRRVIWRTDCEFTRSVY</sequence>
<dbReference type="EMBL" id="CAFBNF010000185">
    <property type="protein sequence ID" value="CAB4952807.1"/>
    <property type="molecule type" value="Genomic_DNA"/>
</dbReference>
<dbReference type="AlphaFoldDB" id="A0A6J7KBF0"/>
<proteinExistence type="predicted"/>
<accession>A0A6J7KBF0</accession>
<name>A0A6J7KBF0_9ZZZZ</name>
<evidence type="ECO:0000256" key="1">
    <source>
        <dbReference type="SAM" id="MobiDB-lite"/>
    </source>
</evidence>
<organism evidence="2">
    <name type="scientific">freshwater metagenome</name>
    <dbReference type="NCBI Taxonomy" id="449393"/>
    <lineage>
        <taxon>unclassified sequences</taxon>
        <taxon>metagenomes</taxon>
        <taxon>ecological metagenomes</taxon>
    </lineage>
</organism>
<gene>
    <name evidence="2" type="ORF">UFOPK3773_01507</name>
</gene>
<protein>
    <submittedName>
        <fullName evidence="2">Unannotated protein</fullName>
    </submittedName>
</protein>
<feature type="region of interest" description="Disordered" evidence="1">
    <location>
        <begin position="26"/>
        <end position="47"/>
    </location>
</feature>
<reference evidence="2" key="1">
    <citation type="submission" date="2020-05" db="EMBL/GenBank/DDBJ databases">
        <authorList>
            <person name="Chiriac C."/>
            <person name="Salcher M."/>
            <person name="Ghai R."/>
            <person name="Kavagutti S V."/>
        </authorList>
    </citation>
    <scope>NUCLEOTIDE SEQUENCE</scope>
</reference>